<dbReference type="AlphaFoldDB" id="A0AAW1NZS1"/>
<keyword evidence="2" id="KW-0863">Zinc-finger</keyword>
<keyword evidence="6" id="KW-1185">Reference proteome</keyword>
<dbReference type="GO" id="GO:0008270">
    <property type="term" value="F:zinc ion binding"/>
    <property type="evidence" value="ECO:0007669"/>
    <property type="project" value="UniProtKB-KW"/>
</dbReference>
<keyword evidence="3" id="KW-0862">Zinc</keyword>
<dbReference type="Proteomes" id="UP001465755">
    <property type="component" value="Unassembled WGS sequence"/>
</dbReference>
<sequence length="252" mass="27585">MEVQYACHAGSEHFFENWAALDTPTSNRDHILVFTLTVLEAKLIREVLLANAAELDTGYKQRRMRQWGLEGTSFAVSFIAPAGLLTAKQTHSLQAQCANPSCRQPALSKCSRCQAVSYCGKACQKSNTDGLLAVLTALPNVHGTDRFVVRAVSSEDKAQPCLIRDHDSFAVLVLPSDQPAHRVLQDIVKRKGHFKDGKTFLNLWQGGANTAAGTRTIECVMAMQRRSEFAEKQNALLCAAVSFLLPCCCGQS</sequence>
<evidence type="ECO:0000259" key="4">
    <source>
        <dbReference type="Pfam" id="PF01753"/>
    </source>
</evidence>
<evidence type="ECO:0000256" key="1">
    <source>
        <dbReference type="ARBA" id="ARBA00022723"/>
    </source>
</evidence>
<gene>
    <name evidence="5" type="ORF">WJX73_001033</name>
</gene>
<reference evidence="5 6" key="1">
    <citation type="journal article" date="2024" name="Nat. Commun.">
        <title>Phylogenomics reveals the evolutionary origins of lichenization in chlorophyte algae.</title>
        <authorList>
            <person name="Puginier C."/>
            <person name="Libourel C."/>
            <person name="Otte J."/>
            <person name="Skaloud P."/>
            <person name="Haon M."/>
            <person name="Grisel S."/>
            <person name="Petersen M."/>
            <person name="Berrin J.G."/>
            <person name="Delaux P.M."/>
            <person name="Dal Grande F."/>
            <person name="Keller J."/>
        </authorList>
    </citation>
    <scope>NUCLEOTIDE SEQUENCE [LARGE SCALE GENOMIC DNA]</scope>
    <source>
        <strain evidence="5 6">SAG 2036</strain>
    </source>
</reference>
<keyword evidence="1" id="KW-0479">Metal-binding</keyword>
<dbReference type="Gene3D" id="6.10.140.2220">
    <property type="match status" value="1"/>
</dbReference>
<feature type="domain" description="MYND-type" evidence="4">
    <location>
        <begin position="101"/>
        <end position="126"/>
    </location>
</feature>
<dbReference type="InterPro" id="IPR002893">
    <property type="entry name" value="Znf_MYND"/>
</dbReference>
<evidence type="ECO:0000313" key="5">
    <source>
        <dbReference type="EMBL" id="KAK9800819.1"/>
    </source>
</evidence>
<evidence type="ECO:0000313" key="6">
    <source>
        <dbReference type="Proteomes" id="UP001465755"/>
    </source>
</evidence>
<accession>A0AAW1NZS1</accession>
<name>A0AAW1NZS1_9CHLO</name>
<dbReference type="Pfam" id="PF01753">
    <property type="entry name" value="zf-MYND"/>
    <property type="match status" value="1"/>
</dbReference>
<comment type="caution">
    <text evidence="5">The sequence shown here is derived from an EMBL/GenBank/DDBJ whole genome shotgun (WGS) entry which is preliminary data.</text>
</comment>
<evidence type="ECO:0000256" key="3">
    <source>
        <dbReference type="ARBA" id="ARBA00022833"/>
    </source>
</evidence>
<dbReference type="EMBL" id="JALJOQ010000079">
    <property type="protein sequence ID" value="KAK9800819.1"/>
    <property type="molecule type" value="Genomic_DNA"/>
</dbReference>
<proteinExistence type="predicted"/>
<organism evidence="5 6">
    <name type="scientific">Symbiochloris irregularis</name>
    <dbReference type="NCBI Taxonomy" id="706552"/>
    <lineage>
        <taxon>Eukaryota</taxon>
        <taxon>Viridiplantae</taxon>
        <taxon>Chlorophyta</taxon>
        <taxon>core chlorophytes</taxon>
        <taxon>Trebouxiophyceae</taxon>
        <taxon>Trebouxiales</taxon>
        <taxon>Trebouxiaceae</taxon>
        <taxon>Symbiochloris</taxon>
    </lineage>
</organism>
<evidence type="ECO:0000256" key="2">
    <source>
        <dbReference type="ARBA" id="ARBA00022771"/>
    </source>
</evidence>
<protein>
    <recommendedName>
        <fullName evidence="4">MYND-type domain-containing protein</fullName>
    </recommendedName>
</protein>
<dbReference type="SUPFAM" id="SSF144232">
    <property type="entry name" value="HIT/MYND zinc finger-like"/>
    <property type="match status" value="1"/>
</dbReference>